<evidence type="ECO:0000256" key="5">
    <source>
        <dbReference type="ARBA" id="ARBA00023237"/>
    </source>
</evidence>
<keyword evidence="7" id="KW-1185">Reference proteome</keyword>
<evidence type="ECO:0000256" key="3">
    <source>
        <dbReference type="ARBA" id="ARBA00022729"/>
    </source>
</evidence>
<dbReference type="AlphaFoldDB" id="A0A9X0R6M4"/>
<comment type="similarity">
    <text evidence="2">Belongs to the MipA/OmpV family.</text>
</comment>
<keyword evidence="4" id="KW-0472">Membrane</keyword>
<evidence type="ECO:0000256" key="1">
    <source>
        <dbReference type="ARBA" id="ARBA00004442"/>
    </source>
</evidence>
<dbReference type="GO" id="GO:0009279">
    <property type="term" value="C:cell outer membrane"/>
    <property type="evidence" value="ECO:0007669"/>
    <property type="project" value="UniProtKB-SubCell"/>
</dbReference>
<protein>
    <submittedName>
        <fullName evidence="6">MipA/OmpV family protein</fullName>
    </submittedName>
</protein>
<dbReference type="Proteomes" id="UP000615796">
    <property type="component" value="Unassembled WGS sequence"/>
</dbReference>
<comment type="caution">
    <text evidence="6">The sequence shown here is derived from an EMBL/GenBank/DDBJ whole genome shotgun (WGS) entry which is preliminary data.</text>
</comment>
<evidence type="ECO:0000256" key="2">
    <source>
        <dbReference type="ARBA" id="ARBA00005722"/>
    </source>
</evidence>
<evidence type="ECO:0000313" key="7">
    <source>
        <dbReference type="Proteomes" id="UP000615796"/>
    </source>
</evidence>
<evidence type="ECO:0000313" key="6">
    <source>
        <dbReference type="EMBL" id="MBC5850709.1"/>
    </source>
</evidence>
<keyword evidence="3" id="KW-0732">Signal</keyword>
<sequence>MRDSIVKTLGGLTMLFTPWYVSAEMSQWSVGVAAVYSPAVYKDTPSNRTVIPIIGYEGDHLFFRGFDAGYRLLPIRSQQNLILRLAYDPRTLQPNDSDDPQIRQLNKRKSTILGGVSYQHRTVVGLWEATIGSDIAGRHDGVYAEVAWRFPLRFERWGITPSVGYAYNSDKLNNHFYGVSAQESLSSGLEQYNAGWSGQYFISAMAYWSVSQHVRISGGLRYTNLDSDVSSSPVIGRDSSVASTLGVVYLF</sequence>
<evidence type="ECO:0000256" key="4">
    <source>
        <dbReference type="ARBA" id="ARBA00023136"/>
    </source>
</evidence>
<dbReference type="Pfam" id="PF06629">
    <property type="entry name" value="MipA"/>
    <property type="match status" value="1"/>
</dbReference>
<dbReference type="PANTHER" id="PTHR38776">
    <property type="entry name" value="MLTA-INTERACTING PROTEIN-RELATED"/>
    <property type="match status" value="1"/>
</dbReference>
<organism evidence="6 7">
    <name type="scientific">Vibrio metschnikovii</name>
    <dbReference type="NCBI Taxonomy" id="28172"/>
    <lineage>
        <taxon>Bacteria</taxon>
        <taxon>Pseudomonadati</taxon>
        <taxon>Pseudomonadota</taxon>
        <taxon>Gammaproteobacteria</taxon>
        <taxon>Vibrionales</taxon>
        <taxon>Vibrionaceae</taxon>
        <taxon>Vibrio</taxon>
    </lineage>
</organism>
<name>A0A9X0R6M4_VIBME</name>
<accession>A0A9X0R6M4</accession>
<keyword evidence="5" id="KW-0998">Cell outer membrane</keyword>
<proteinExistence type="inferred from homology"/>
<dbReference type="GO" id="GO:0009252">
    <property type="term" value="P:peptidoglycan biosynthetic process"/>
    <property type="evidence" value="ECO:0007669"/>
    <property type="project" value="TreeGrafter"/>
</dbReference>
<comment type="subcellular location">
    <subcellularLocation>
        <location evidence="1">Cell outer membrane</location>
    </subcellularLocation>
</comment>
<dbReference type="EMBL" id="JACRUP010000003">
    <property type="protein sequence ID" value="MBC5850709.1"/>
    <property type="molecule type" value="Genomic_DNA"/>
</dbReference>
<dbReference type="InterPro" id="IPR010583">
    <property type="entry name" value="MipA"/>
</dbReference>
<dbReference type="PANTHER" id="PTHR38776:SF1">
    <property type="entry name" value="MLTA-INTERACTING PROTEIN-RELATED"/>
    <property type="match status" value="1"/>
</dbReference>
<gene>
    <name evidence="6" type="ORF">H8Q88_07000</name>
</gene>
<dbReference type="RefSeq" id="WP_187025719.1">
    <property type="nucleotide sequence ID" value="NZ_JACRUP010000003.1"/>
</dbReference>
<reference evidence="6" key="1">
    <citation type="submission" date="2020-08" db="EMBL/GenBank/DDBJ databases">
        <title>Genome Sequencing and Pan-Genome Analysis of Migratory bird Vibrio Strains, Inner Mongolia.</title>
        <authorList>
            <person name="Zheng L."/>
        </authorList>
    </citation>
    <scope>NUCLEOTIDE SEQUENCE</scope>
    <source>
        <strain evidence="6">M13F</strain>
    </source>
</reference>